<evidence type="ECO:0000313" key="6">
    <source>
        <dbReference type="EMBL" id="SDT09850.1"/>
    </source>
</evidence>
<protein>
    <submittedName>
        <fullName evidence="6">DNA-binding transcriptional regulator, AcrR family</fullName>
    </submittedName>
</protein>
<dbReference type="AlphaFoldDB" id="A0A1H1XKV2"/>
<sequence>MPRRVDHDKRRSEILLEARAMVAEGGFDALRMRDLAERCGYAHGAIRHYFSDKDDLVHQLVVDAALQLSGHLTLRGYREARGLAALRLLYADLVGDDPELLTSRLILSGLTDVLAADDRVRALVRERVTQLREYTLTHLDEALEDGEVTGGRPLEVSAAMLVHVCAGVLSSLWLRHDDPLAAYADREVEAVLATA</sequence>
<dbReference type="RefSeq" id="WP_157682934.1">
    <property type="nucleotide sequence ID" value="NZ_LT629757.1"/>
</dbReference>
<dbReference type="InterPro" id="IPR036271">
    <property type="entry name" value="Tet_transcr_reg_TetR-rel_C_sf"/>
</dbReference>
<organism evidence="6 7">
    <name type="scientific">Nocardioides scoriae</name>
    <dbReference type="NCBI Taxonomy" id="642780"/>
    <lineage>
        <taxon>Bacteria</taxon>
        <taxon>Bacillati</taxon>
        <taxon>Actinomycetota</taxon>
        <taxon>Actinomycetes</taxon>
        <taxon>Propionibacteriales</taxon>
        <taxon>Nocardioidaceae</taxon>
        <taxon>Nocardioides</taxon>
    </lineage>
</organism>
<evidence type="ECO:0000256" key="3">
    <source>
        <dbReference type="ARBA" id="ARBA00023163"/>
    </source>
</evidence>
<feature type="domain" description="HTH tetR-type" evidence="5">
    <location>
        <begin position="8"/>
        <end position="68"/>
    </location>
</feature>
<dbReference type="GO" id="GO:0000976">
    <property type="term" value="F:transcription cis-regulatory region binding"/>
    <property type="evidence" value="ECO:0007669"/>
    <property type="project" value="TreeGrafter"/>
</dbReference>
<dbReference type="PANTHER" id="PTHR30055">
    <property type="entry name" value="HTH-TYPE TRANSCRIPTIONAL REGULATOR RUTR"/>
    <property type="match status" value="1"/>
</dbReference>
<dbReference type="PRINTS" id="PR00455">
    <property type="entry name" value="HTHTETR"/>
</dbReference>
<dbReference type="InterPro" id="IPR001647">
    <property type="entry name" value="HTH_TetR"/>
</dbReference>
<dbReference type="STRING" id="642780.SAMN04488570_3520"/>
<keyword evidence="2 4" id="KW-0238">DNA-binding</keyword>
<evidence type="ECO:0000259" key="5">
    <source>
        <dbReference type="PROSITE" id="PS50977"/>
    </source>
</evidence>
<dbReference type="Pfam" id="PF00440">
    <property type="entry name" value="TetR_N"/>
    <property type="match status" value="1"/>
</dbReference>
<dbReference type="PANTHER" id="PTHR30055:SF234">
    <property type="entry name" value="HTH-TYPE TRANSCRIPTIONAL REGULATOR BETI"/>
    <property type="match status" value="1"/>
</dbReference>
<accession>A0A1H1XKV2</accession>
<dbReference type="Proteomes" id="UP000198859">
    <property type="component" value="Chromosome I"/>
</dbReference>
<evidence type="ECO:0000256" key="4">
    <source>
        <dbReference type="PROSITE-ProRule" id="PRU00335"/>
    </source>
</evidence>
<reference evidence="7" key="1">
    <citation type="submission" date="2016-10" db="EMBL/GenBank/DDBJ databases">
        <authorList>
            <person name="Varghese N."/>
            <person name="Submissions S."/>
        </authorList>
    </citation>
    <scope>NUCLEOTIDE SEQUENCE [LARGE SCALE GENOMIC DNA]</scope>
    <source>
        <strain evidence="7">DSM 22127</strain>
    </source>
</reference>
<dbReference type="SUPFAM" id="SSF48498">
    <property type="entry name" value="Tetracyclin repressor-like, C-terminal domain"/>
    <property type="match status" value="1"/>
</dbReference>
<evidence type="ECO:0000256" key="2">
    <source>
        <dbReference type="ARBA" id="ARBA00023125"/>
    </source>
</evidence>
<keyword evidence="1" id="KW-0805">Transcription regulation</keyword>
<dbReference type="OrthoDB" id="9816296at2"/>
<feature type="DNA-binding region" description="H-T-H motif" evidence="4">
    <location>
        <begin position="31"/>
        <end position="50"/>
    </location>
</feature>
<gene>
    <name evidence="6" type="ORF">SAMN04488570_3520</name>
</gene>
<dbReference type="EMBL" id="LT629757">
    <property type="protein sequence ID" value="SDT09850.1"/>
    <property type="molecule type" value="Genomic_DNA"/>
</dbReference>
<keyword evidence="3" id="KW-0804">Transcription</keyword>
<evidence type="ECO:0000313" key="7">
    <source>
        <dbReference type="Proteomes" id="UP000198859"/>
    </source>
</evidence>
<dbReference type="PROSITE" id="PS50977">
    <property type="entry name" value="HTH_TETR_2"/>
    <property type="match status" value="1"/>
</dbReference>
<dbReference type="InterPro" id="IPR050109">
    <property type="entry name" value="HTH-type_TetR-like_transc_reg"/>
</dbReference>
<dbReference type="SUPFAM" id="SSF46689">
    <property type="entry name" value="Homeodomain-like"/>
    <property type="match status" value="1"/>
</dbReference>
<evidence type="ECO:0000256" key="1">
    <source>
        <dbReference type="ARBA" id="ARBA00023015"/>
    </source>
</evidence>
<keyword evidence="7" id="KW-1185">Reference proteome</keyword>
<dbReference type="InterPro" id="IPR009057">
    <property type="entry name" value="Homeodomain-like_sf"/>
</dbReference>
<dbReference type="GO" id="GO:0003700">
    <property type="term" value="F:DNA-binding transcription factor activity"/>
    <property type="evidence" value="ECO:0007669"/>
    <property type="project" value="TreeGrafter"/>
</dbReference>
<name>A0A1H1XKV2_9ACTN</name>
<proteinExistence type="predicted"/>
<dbReference type="Gene3D" id="1.10.357.10">
    <property type="entry name" value="Tetracycline Repressor, domain 2"/>
    <property type="match status" value="1"/>
</dbReference>